<keyword evidence="4" id="KW-1185">Reference proteome</keyword>
<proteinExistence type="predicted"/>
<dbReference type="RefSeq" id="WP_114024827.1">
    <property type="nucleotide sequence ID" value="NZ_QOIN01000057.1"/>
</dbReference>
<organism evidence="3 4">
    <name type="scientific">Streptomyces diacarni</name>
    <dbReference type="NCBI Taxonomy" id="2800381"/>
    <lineage>
        <taxon>Bacteria</taxon>
        <taxon>Bacillati</taxon>
        <taxon>Actinomycetota</taxon>
        <taxon>Actinomycetes</taxon>
        <taxon>Kitasatosporales</taxon>
        <taxon>Streptomycetaceae</taxon>
        <taxon>Streptomyces</taxon>
    </lineage>
</organism>
<evidence type="ECO:0000259" key="2">
    <source>
        <dbReference type="Pfam" id="PF13399"/>
    </source>
</evidence>
<dbReference type="AlphaFoldDB" id="A0A367EFM6"/>
<feature type="region of interest" description="Disordered" evidence="1">
    <location>
        <begin position="199"/>
        <end position="221"/>
    </location>
</feature>
<name>A0A367EFM6_9ACTN</name>
<feature type="domain" description="LytR/CpsA/Psr regulator C-terminal" evidence="2">
    <location>
        <begin position="98"/>
        <end position="189"/>
    </location>
</feature>
<evidence type="ECO:0000313" key="4">
    <source>
        <dbReference type="Proteomes" id="UP000252914"/>
    </source>
</evidence>
<accession>A0A367EFM6</accession>
<comment type="caution">
    <text evidence="3">The sequence shown here is derived from an EMBL/GenBank/DDBJ whole genome shotgun (WGS) entry which is preliminary data.</text>
</comment>
<gene>
    <name evidence="3" type="ORF">DTL70_28150</name>
</gene>
<sequence length="221" mass="22858">MSMLTPPGLGGKYRIRGDRYPRMRRPRRRGRVLAVALSGAAALAVLGWGTLQLVDIFSADAPTKAADAGNAKAADCASPAAAVRPGARGSAHLPKPGDVTVNVLNATSRTGLARDTADELEKRGFTVGKVANAPAELAKEIKGTGVLIGAPGAENTARLKTLATQLKGEEIRYDERDGDALDLVLGEKFTELTEEKAATAALAGPAAPRPSASTPHDPTTC</sequence>
<evidence type="ECO:0000313" key="3">
    <source>
        <dbReference type="EMBL" id="RCG16896.1"/>
    </source>
</evidence>
<dbReference type="Proteomes" id="UP000252914">
    <property type="component" value="Unassembled WGS sequence"/>
</dbReference>
<feature type="compositionally biased region" description="Low complexity" evidence="1">
    <location>
        <begin position="199"/>
        <end position="215"/>
    </location>
</feature>
<evidence type="ECO:0000256" key="1">
    <source>
        <dbReference type="SAM" id="MobiDB-lite"/>
    </source>
</evidence>
<dbReference type="InterPro" id="IPR027381">
    <property type="entry name" value="LytR/CpsA/Psr_C"/>
</dbReference>
<dbReference type="EMBL" id="QOIN01000057">
    <property type="protein sequence ID" value="RCG16896.1"/>
    <property type="molecule type" value="Genomic_DNA"/>
</dbReference>
<reference evidence="3 4" key="1">
    <citation type="submission" date="2018-06" db="EMBL/GenBank/DDBJ databases">
        <title>Streptomyces reniochalinae sp. nov. and Streptomyces diacarnus sp. nov. from marine sponges.</title>
        <authorList>
            <person name="Li L."/>
        </authorList>
    </citation>
    <scope>NUCLEOTIDE SEQUENCE [LARGE SCALE GENOMIC DNA]</scope>
    <source>
        <strain evidence="3 4">LHW51701</strain>
    </source>
</reference>
<protein>
    <submittedName>
        <fullName evidence="3">LytR family transcriptional regulator</fullName>
    </submittedName>
</protein>
<dbReference type="Gene3D" id="3.30.70.2390">
    <property type="match status" value="1"/>
</dbReference>
<dbReference type="Pfam" id="PF13399">
    <property type="entry name" value="LytR_C"/>
    <property type="match status" value="1"/>
</dbReference>